<sequence length="171" mass="19439">MSVEIPVSNSDLFYQYLDTCKGEVKSRSTEGYYHVDVVAEAYNKGFSDGKESGKSEFLNLIVSNEVEKFTQKANQIYILSKNVISYLEEKDYKVSGLYINLSPGRPCVIISVSNEFLNDDSFVETAYSKIYENKGIFTKLFNEPLDIGFLSSDNLDEALLREDGFGYIEKY</sequence>
<organism evidence="1 2">
    <name type="scientific">Fulvivirga kasyanovii</name>
    <dbReference type="NCBI Taxonomy" id="396812"/>
    <lineage>
        <taxon>Bacteria</taxon>
        <taxon>Pseudomonadati</taxon>
        <taxon>Bacteroidota</taxon>
        <taxon>Cytophagia</taxon>
        <taxon>Cytophagales</taxon>
        <taxon>Fulvivirgaceae</taxon>
        <taxon>Fulvivirga</taxon>
    </lineage>
</organism>
<name>A0ABW9RVN2_9BACT</name>
<protein>
    <submittedName>
        <fullName evidence="1">Uncharacterized protein</fullName>
    </submittedName>
</protein>
<comment type="caution">
    <text evidence="1">The sequence shown here is derived from an EMBL/GenBank/DDBJ whole genome shotgun (WGS) entry which is preliminary data.</text>
</comment>
<evidence type="ECO:0000313" key="1">
    <source>
        <dbReference type="EMBL" id="MTI27966.1"/>
    </source>
</evidence>
<reference evidence="1 2" key="1">
    <citation type="submission" date="2019-02" db="EMBL/GenBank/DDBJ databases">
        <authorList>
            <person name="Goldberg S.R."/>
            <person name="Haltli B.A."/>
            <person name="Correa H."/>
            <person name="Russell K.G."/>
        </authorList>
    </citation>
    <scope>NUCLEOTIDE SEQUENCE [LARGE SCALE GENOMIC DNA]</scope>
    <source>
        <strain evidence="1 2">JCM 16186</strain>
    </source>
</reference>
<accession>A0ABW9RVN2</accession>
<dbReference type="Proteomes" id="UP000798808">
    <property type="component" value="Unassembled WGS sequence"/>
</dbReference>
<keyword evidence="2" id="KW-1185">Reference proteome</keyword>
<dbReference type="EMBL" id="SMLW01000649">
    <property type="protein sequence ID" value="MTI27966.1"/>
    <property type="molecule type" value="Genomic_DNA"/>
</dbReference>
<proteinExistence type="predicted"/>
<evidence type="ECO:0000313" key="2">
    <source>
        <dbReference type="Proteomes" id="UP000798808"/>
    </source>
</evidence>
<gene>
    <name evidence="1" type="ORF">E1163_23615</name>
</gene>
<dbReference type="RefSeq" id="WP_155175020.1">
    <property type="nucleotide sequence ID" value="NZ_BAAAFL010000068.1"/>
</dbReference>